<reference evidence="1" key="1">
    <citation type="journal article" date="2021" name="Open Biol.">
        <title>Shared evolutionary footprints suggest mitochondrial oxidative damage underlies multiple complex I losses in fungi.</title>
        <authorList>
            <person name="Schikora-Tamarit M.A."/>
            <person name="Marcet-Houben M."/>
            <person name="Nosek J."/>
            <person name="Gabaldon T."/>
        </authorList>
    </citation>
    <scope>NUCLEOTIDE SEQUENCE</scope>
    <source>
        <strain evidence="1">NCAIM Y.01608</strain>
    </source>
</reference>
<dbReference type="PROSITE" id="PS50181">
    <property type="entry name" value="FBOX"/>
    <property type="match status" value="1"/>
</dbReference>
<protein>
    <submittedName>
        <fullName evidence="1">Uncharacterized protein</fullName>
    </submittedName>
</protein>
<evidence type="ECO:0000313" key="2">
    <source>
        <dbReference type="Proteomes" id="UP000788993"/>
    </source>
</evidence>
<proteinExistence type="predicted"/>
<evidence type="ECO:0000313" key="1">
    <source>
        <dbReference type="EMBL" id="KAH3659709.1"/>
    </source>
</evidence>
<organism evidence="1 2">
    <name type="scientific">Ogataea polymorpha</name>
    <dbReference type="NCBI Taxonomy" id="460523"/>
    <lineage>
        <taxon>Eukaryota</taxon>
        <taxon>Fungi</taxon>
        <taxon>Dikarya</taxon>
        <taxon>Ascomycota</taxon>
        <taxon>Saccharomycotina</taxon>
        <taxon>Pichiomycetes</taxon>
        <taxon>Pichiales</taxon>
        <taxon>Pichiaceae</taxon>
        <taxon>Ogataea</taxon>
    </lineage>
</organism>
<dbReference type="AlphaFoldDB" id="A0A1B7SB06"/>
<comment type="caution">
    <text evidence="1">The sequence shown here is derived from an EMBL/GenBank/DDBJ whole genome shotgun (WGS) entry which is preliminary data.</text>
</comment>
<dbReference type="InterPro" id="IPR001810">
    <property type="entry name" value="F-box_dom"/>
</dbReference>
<sequence>MGLTGLPHNVHLEIVRHLGLPDKLRLAYSCALLYKTVVPQIYARLLYLSNDAVCPKNFDVELISDQYTIIGKHRLAKLLSALSQTSCLNFQYADLVIELLLQDAESESRTLIEWRDRCPQFPNLVRYKFPETVAISPLSHLQAPNLETLRVDVNFCRETEKCNGMVSFVSLAQLRRLVFAGKLGPNEDMVIFKLLTTYPHAMKRLTELRFEVDSESGDRAYRRVVGVMAIWRKIGLLLNNLTKLALPLTNHSTAVILNLISKHVHFEHLTSLELFIEDDGGVLNLINTTQHLASLLRSRGQNLRELSIHYRLAKPDSEKNHLRSIMLLKFTETFKNLRKLAIDLKIEGLDLSNLLMMVGTPLSNNTSSLRDFRLNIDTPSENLVGNLLNNLDDVQDLFPQLNYVYDCSCENCRRICDKMAHLPPAIVKEAIRVSTMMIIGNELDYFQRQTDTSKPFARFFRSDLGANGYLFDHFAGSQLNSSLKVFSNLKIFEVCGLIYHRYGTEFRLLFGNPYTGLSRESESSVVEMGLVLSGNL</sequence>
<dbReference type="OrthoDB" id="3996854at2759"/>
<dbReference type="EMBL" id="JAEUBD010001504">
    <property type="protein sequence ID" value="KAH3659709.1"/>
    <property type="molecule type" value="Genomic_DNA"/>
</dbReference>
<dbReference type="Proteomes" id="UP000788993">
    <property type="component" value="Unassembled WGS sequence"/>
</dbReference>
<accession>A0A1B7SB06</accession>
<keyword evidence="2" id="KW-1185">Reference proteome</keyword>
<dbReference type="RefSeq" id="XP_018208646.1">
    <property type="nucleotide sequence ID" value="XM_018357821.1"/>
</dbReference>
<name>A0A1B7SB06_9ASCO</name>
<reference evidence="1" key="2">
    <citation type="submission" date="2021-01" db="EMBL/GenBank/DDBJ databases">
        <authorList>
            <person name="Schikora-Tamarit M.A."/>
        </authorList>
    </citation>
    <scope>NUCLEOTIDE SEQUENCE</scope>
    <source>
        <strain evidence="1">NCAIM Y.01608</strain>
    </source>
</reference>
<gene>
    <name evidence="1" type="ORF">OGATHE_005754</name>
</gene>